<keyword evidence="3" id="KW-1185">Reference proteome</keyword>
<sequence>MAFSLALLIPILAVVHVVYATSEPVSPPSANPFKNIYNSFSGPERDDMKAMVENKTFAGIKQLLDSRFATLPEDIRNQIIAYAENSATPDQQKLMTADLSADQKAVLDAYTNATAFEKSNAIWQAKVIAVSPEDRLAIQAYLKHKMEADYENSNFFSKFFDKVKNFFKGKKEKTCNSATDVLSPLLTLSADERKQLNAAIQSANFTAITAFFDQKLRTLPSNMQERINELLKEVTAPAALVRINSTLNSTPEHANLLAEWKQSGNDSAILEFWKRKIEALGKEDQEAIKEYFEKINEHIGDCFTRPAFYKPAVLNSGMGTGFVINAPSSSNSPTTGGVNTNSTPLKLNNGTTSQPHV</sequence>
<organism evidence="3 4">
    <name type="scientific">Plectus sambesii</name>
    <dbReference type="NCBI Taxonomy" id="2011161"/>
    <lineage>
        <taxon>Eukaryota</taxon>
        <taxon>Metazoa</taxon>
        <taxon>Ecdysozoa</taxon>
        <taxon>Nematoda</taxon>
        <taxon>Chromadorea</taxon>
        <taxon>Plectida</taxon>
        <taxon>Plectina</taxon>
        <taxon>Plectoidea</taxon>
        <taxon>Plectidae</taxon>
        <taxon>Plectus</taxon>
    </lineage>
</organism>
<proteinExistence type="predicted"/>
<evidence type="ECO:0000256" key="1">
    <source>
        <dbReference type="SAM" id="MobiDB-lite"/>
    </source>
</evidence>
<dbReference type="AlphaFoldDB" id="A0A914UK55"/>
<feature type="region of interest" description="Disordered" evidence="1">
    <location>
        <begin position="327"/>
        <end position="357"/>
    </location>
</feature>
<accession>A0A914UK55</accession>
<feature type="signal peptide" evidence="2">
    <location>
        <begin position="1"/>
        <end position="20"/>
    </location>
</feature>
<evidence type="ECO:0000256" key="2">
    <source>
        <dbReference type="SAM" id="SignalP"/>
    </source>
</evidence>
<reference evidence="4" key="1">
    <citation type="submission" date="2022-11" db="UniProtKB">
        <authorList>
            <consortium name="WormBaseParasite"/>
        </authorList>
    </citation>
    <scope>IDENTIFICATION</scope>
</reference>
<keyword evidence="2" id="KW-0732">Signal</keyword>
<protein>
    <submittedName>
        <fullName evidence="4">Fatty-acid and retinol-binding protein 1</fullName>
    </submittedName>
</protein>
<name>A0A914UK55_9BILA</name>
<evidence type="ECO:0000313" key="4">
    <source>
        <dbReference type="WBParaSite" id="PSAMB.scaffold1050size36677.g10628.t1"/>
    </source>
</evidence>
<evidence type="ECO:0000313" key="3">
    <source>
        <dbReference type="Proteomes" id="UP000887566"/>
    </source>
</evidence>
<dbReference type="WBParaSite" id="PSAMB.scaffold1050size36677.g10628.t1">
    <property type="protein sequence ID" value="PSAMB.scaffold1050size36677.g10628.t1"/>
    <property type="gene ID" value="PSAMB.scaffold1050size36677.g10628"/>
</dbReference>
<feature type="chain" id="PRO_5037747546" evidence="2">
    <location>
        <begin position="21"/>
        <end position="357"/>
    </location>
</feature>
<dbReference type="Proteomes" id="UP000887566">
    <property type="component" value="Unplaced"/>
</dbReference>